<sequence length="352" mass="40649">MNSPEIRYTLVSSYTRDGFVSFIPDLVSSLKKVYVLKGAADELISLFIKRWGDFFYEKGCAVEFFLSALDPDRVDGAYVPALQVAMINGNLPKPIETGYPGWRTYFINLRDYLAEEIAEEGERKMEKIASLLQQEKEKAEQKVKEAGKIKEEMYSLSSSRLDMEEIKRLTERLIEEIGKERKKEKHYFASSFTKEGMISYLDEISRRCYRRYILKGPAGSGKSTVISNVAAFCKEQGLSVTYYHNGLDEEKLDMIIVENLQLAVIDGGEKGLTLRPGDVVLDMGKVLHFYRQEEAYRYIELGRDYEEKLIEAREHLEKWDAYLAEIGKIWAKALDFELLDRKREELNQLGLK</sequence>
<dbReference type="Proteomes" id="UP000242329">
    <property type="component" value="Unassembled WGS sequence"/>
</dbReference>
<dbReference type="InterPro" id="IPR027417">
    <property type="entry name" value="P-loop_NTPase"/>
</dbReference>
<dbReference type="RefSeq" id="WP_073089450.1">
    <property type="nucleotide sequence ID" value="NZ_FQWY01000005.1"/>
</dbReference>
<protein>
    <submittedName>
        <fullName evidence="2">Uncharacterized protein</fullName>
    </submittedName>
</protein>
<gene>
    <name evidence="2" type="ORF">SAMN02745221_00429</name>
</gene>
<proteinExistence type="predicted"/>
<evidence type="ECO:0000313" key="2">
    <source>
        <dbReference type="EMBL" id="SHG53615.1"/>
    </source>
</evidence>
<feature type="coiled-coil region" evidence="1">
    <location>
        <begin position="118"/>
        <end position="183"/>
    </location>
</feature>
<evidence type="ECO:0000313" key="3">
    <source>
        <dbReference type="Proteomes" id="UP000242329"/>
    </source>
</evidence>
<dbReference type="STRING" id="1123382.SAMN02745221_00429"/>
<dbReference type="OrthoDB" id="9781752at2"/>
<accession>A0A1M5KLM9</accession>
<organism evidence="2 3">
    <name type="scientific">Thermosyntropha lipolytica DSM 11003</name>
    <dbReference type="NCBI Taxonomy" id="1123382"/>
    <lineage>
        <taxon>Bacteria</taxon>
        <taxon>Bacillati</taxon>
        <taxon>Bacillota</taxon>
        <taxon>Clostridia</taxon>
        <taxon>Eubacteriales</taxon>
        <taxon>Syntrophomonadaceae</taxon>
        <taxon>Thermosyntropha</taxon>
    </lineage>
</organism>
<dbReference type="SUPFAM" id="SSF52540">
    <property type="entry name" value="P-loop containing nucleoside triphosphate hydrolases"/>
    <property type="match status" value="2"/>
</dbReference>
<name>A0A1M5KLM9_9FIRM</name>
<evidence type="ECO:0000256" key="1">
    <source>
        <dbReference type="SAM" id="Coils"/>
    </source>
</evidence>
<keyword evidence="1" id="KW-0175">Coiled coil</keyword>
<dbReference type="EMBL" id="FQWY01000005">
    <property type="protein sequence ID" value="SHG53615.1"/>
    <property type="molecule type" value="Genomic_DNA"/>
</dbReference>
<dbReference type="AlphaFoldDB" id="A0A1M5KLM9"/>
<reference evidence="3" key="1">
    <citation type="submission" date="2016-11" db="EMBL/GenBank/DDBJ databases">
        <authorList>
            <person name="Varghese N."/>
            <person name="Submissions S."/>
        </authorList>
    </citation>
    <scope>NUCLEOTIDE SEQUENCE [LARGE SCALE GENOMIC DNA]</scope>
    <source>
        <strain evidence="3">DSM 11003</strain>
    </source>
</reference>
<keyword evidence="3" id="KW-1185">Reference proteome</keyword>